<feature type="signal peptide" evidence="1">
    <location>
        <begin position="1"/>
        <end position="19"/>
    </location>
</feature>
<accession>A0ABS1KWJ4</accession>
<evidence type="ECO:0000313" key="3">
    <source>
        <dbReference type="Proteomes" id="UP000613030"/>
    </source>
</evidence>
<organism evidence="2 3">
    <name type="scientific">Chryseolinea lacunae</name>
    <dbReference type="NCBI Taxonomy" id="2801331"/>
    <lineage>
        <taxon>Bacteria</taxon>
        <taxon>Pseudomonadati</taxon>
        <taxon>Bacteroidota</taxon>
        <taxon>Cytophagia</taxon>
        <taxon>Cytophagales</taxon>
        <taxon>Fulvivirgaceae</taxon>
        <taxon>Chryseolinea</taxon>
    </lineage>
</organism>
<name>A0ABS1KWJ4_9BACT</name>
<keyword evidence="1" id="KW-0732">Signal</keyword>
<gene>
    <name evidence="2" type="ORF">JI741_21575</name>
</gene>
<comment type="caution">
    <text evidence="2">The sequence shown here is derived from an EMBL/GenBank/DDBJ whole genome shotgun (WGS) entry which is preliminary data.</text>
</comment>
<evidence type="ECO:0008006" key="4">
    <source>
        <dbReference type="Google" id="ProtNLM"/>
    </source>
</evidence>
<reference evidence="2 3" key="1">
    <citation type="submission" date="2021-01" db="EMBL/GenBank/DDBJ databases">
        <title>Chryseolinea sp. Jin1 Genome sequencing and assembly.</title>
        <authorList>
            <person name="Kim I."/>
        </authorList>
    </citation>
    <scope>NUCLEOTIDE SEQUENCE [LARGE SCALE GENOMIC DNA]</scope>
    <source>
        <strain evidence="2 3">Jin1</strain>
    </source>
</reference>
<proteinExistence type="predicted"/>
<dbReference type="EMBL" id="JAERRB010000008">
    <property type="protein sequence ID" value="MBL0743836.1"/>
    <property type="molecule type" value="Genomic_DNA"/>
</dbReference>
<dbReference type="RefSeq" id="WP_202013356.1">
    <property type="nucleotide sequence ID" value="NZ_JAERRB010000008.1"/>
</dbReference>
<evidence type="ECO:0000256" key="1">
    <source>
        <dbReference type="SAM" id="SignalP"/>
    </source>
</evidence>
<feature type="chain" id="PRO_5045048017" description="DUF3828 domain-containing protein" evidence="1">
    <location>
        <begin position="20"/>
        <end position="244"/>
    </location>
</feature>
<dbReference type="Proteomes" id="UP000613030">
    <property type="component" value="Unassembled WGS sequence"/>
</dbReference>
<sequence>MKMLAATISLMLFSIFVQGQNKNCAQKSMLLEKAFQRKSIKLLTVFLDDWHNKSIASKMNAKNRDSISSIIYSIHAALFDPFSYKNFGWPESDRTRFTGAKYIVIQDNIPFTLSKDVDTLDMEDHVYTDTLFHFRPDIKFKGVKTLFMLDEYRCVAQNFIQANTIEKEMEFYDKLNFMSPALKTSMRKDWTAIFTQPAIIGITICHDRLAIVDYYLASNGMRSMLRLENGRWEIKNTIELWIED</sequence>
<evidence type="ECO:0000313" key="2">
    <source>
        <dbReference type="EMBL" id="MBL0743836.1"/>
    </source>
</evidence>
<protein>
    <recommendedName>
        <fullName evidence="4">DUF3828 domain-containing protein</fullName>
    </recommendedName>
</protein>
<keyword evidence="3" id="KW-1185">Reference proteome</keyword>